<keyword evidence="1" id="KW-0472">Membrane</keyword>
<comment type="caution">
    <text evidence="2">The sequence shown here is derived from an EMBL/GenBank/DDBJ whole genome shotgun (WGS) entry which is preliminary data.</text>
</comment>
<evidence type="ECO:0000256" key="1">
    <source>
        <dbReference type="SAM" id="Phobius"/>
    </source>
</evidence>
<evidence type="ECO:0008006" key="4">
    <source>
        <dbReference type="Google" id="ProtNLM"/>
    </source>
</evidence>
<feature type="transmembrane region" description="Helical" evidence="1">
    <location>
        <begin position="173"/>
        <end position="205"/>
    </location>
</feature>
<dbReference type="Proteomes" id="UP001596528">
    <property type="component" value="Unassembled WGS sequence"/>
</dbReference>
<evidence type="ECO:0000313" key="3">
    <source>
        <dbReference type="Proteomes" id="UP001596528"/>
    </source>
</evidence>
<feature type="transmembrane region" description="Helical" evidence="1">
    <location>
        <begin position="44"/>
        <end position="64"/>
    </location>
</feature>
<feature type="transmembrane region" description="Helical" evidence="1">
    <location>
        <begin position="116"/>
        <end position="138"/>
    </location>
</feature>
<feature type="transmembrane region" description="Helical" evidence="1">
    <location>
        <begin position="85"/>
        <end position="110"/>
    </location>
</feature>
<feature type="transmembrane region" description="Helical" evidence="1">
    <location>
        <begin position="20"/>
        <end position="38"/>
    </location>
</feature>
<dbReference type="RefSeq" id="WP_138790004.1">
    <property type="nucleotide sequence ID" value="NZ_JBHTGQ010000021.1"/>
</dbReference>
<keyword evidence="1" id="KW-0812">Transmembrane</keyword>
<organism evidence="2 3">
    <name type="scientific">Paenibacillus thermoaerophilus</name>
    <dbReference type="NCBI Taxonomy" id="1215385"/>
    <lineage>
        <taxon>Bacteria</taxon>
        <taxon>Bacillati</taxon>
        <taxon>Bacillota</taxon>
        <taxon>Bacilli</taxon>
        <taxon>Bacillales</taxon>
        <taxon>Paenibacillaceae</taxon>
        <taxon>Paenibacillus</taxon>
    </lineage>
</organism>
<keyword evidence="1" id="KW-1133">Transmembrane helix</keyword>
<accession>A0ABW2V5R3</accession>
<protein>
    <recommendedName>
        <fullName evidence="4">DUF624 domain-containing protein</fullName>
    </recommendedName>
</protein>
<keyword evidence="3" id="KW-1185">Reference proteome</keyword>
<sequence>MRKLSEIVVRAGSQIYHELIRIVLFSLASSAVLVPLVMFVPVPIAAVLLPLLYFPALYGVLAAFHRKAEGQPWGLQTVWREALRGFAPAAAFGALCVALLAILYISWWYYGGQDNLMYTMFAVFQTYFIAMALTSQLYTLPLVIGRNMGIGRAIAGSVTLFFRHPLYTAGACFQLLVVTAALGATVVGFAVLWAGMAGCFIHMAARNVLESEEKRAAEGPSSESMADFG</sequence>
<dbReference type="EMBL" id="JBHTGQ010000021">
    <property type="protein sequence ID" value="MFC7750204.1"/>
    <property type="molecule type" value="Genomic_DNA"/>
</dbReference>
<reference evidence="3" key="1">
    <citation type="journal article" date="2019" name="Int. J. Syst. Evol. Microbiol.">
        <title>The Global Catalogue of Microorganisms (GCM) 10K type strain sequencing project: providing services to taxonomists for standard genome sequencing and annotation.</title>
        <authorList>
            <consortium name="The Broad Institute Genomics Platform"/>
            <consortium name="The Broad Institute Genome Sequencing Center for Infectious Disease"/>
            <person name="Wu L."/>
            <person name="Ma J."/>
        </authorList>
    </citation>
    <scope>NUCLEOTIDE SEQUENCE [LARGE SCALE GENOMIC DNA]</scope>
    <source>
        <strain evidence="3">JCM 18657</strain>
    </source>
</reference>
<proteinExistence type="predicted"/>
<name>A0ABW2V5R3_9BACL</name>
<gene>
    <name evidence="2" type="ORF">ACFQWB_09720</name>
</gene>
<evidence type="ECO:0000313" key="2">
    <source>
        <dbReference type="EMBL" id="MFC7750204.1"/>
    </source>
</evidence>